<dbReference type="EMBL" id="JACYFU010000003">
    <property type="protein sequence ID" value="MBD8066540.1"/>
    <property type="molecule type" value="Genomic_DNA"/>
</dbReference>
<evidence type="ECO:0000256" key="2">
    <source>
        <dbReference type="ARBA" id="ARBA00023125"/>
    </source>
</evidence>
<reference evidence="5" key="1">
    <citation type="submission" date="2020-09" db="EMBL/GenBank/DDBJ databases">
        <title>Genome seq and assembly of Devosia sp.</title>
        <authorList>
            <person name="Chhetri G."/>
        </authorList>
    </citation>
    <scope>NUCLEOTIDE SEQUENCE</scope>
    <source>
        <strain evidence="5">PTR5</strain>
    </source>
</reference>
<evidence type="ECO:0000313" key="6">
    <source>
        <dbReference type="Proteomes" id="UP000654108"/>
    </source>
</evidence>
<dbReference type="RefSeq" id="WP_191776603.1">
    <property type="nucleotide sequence ID" value="NZ_JACYFU010000003.1"/>
</dbReference>
<dbReference type="Pfam" id="PF12802">
    <property type="entry name" value="MarR_2"/>
    <property type="match status" value="1"/>
</dbReference>
<gene>
    <name evidence="5" type="ORF">IC608_13775</name>
</gene>
<dbReference type="InterPro" id="IPR036390">
    <property type="entry name" value="WH_DNA-bd_sf"/>
</dbReference>
<accession>A0A927IRB9</accession>
<dbReference type="AlphaFoldDB" id="A0A927IRB9"/>
<protein>
    <submittedName>
        <fullName evidence="5">MarR family transcriptional regulator</fullName>
    </submittedName>
</protein>
<keyword evidence="2" id="KW-0238">DNA-binding</keyword>
<evidence type="ECO:0000313" key="5">
    <source>
        <dbReference type="EMBL" id="MBD8066540.1"/>
    </source>
</evidence>
<keyword evidence="1" id="KW-0805">Transcription regulation</keyword>
<evidence type="ECO:0000259" key="4">
    <source>
        <dbReference type="PROSITE" id="PS50995"/>
    </source>
</evidence>
<name>A0A927IRB9_9HYPH</name>
<comment type="caution">
    <text evidence="5">The sequence shown here is derived from an EMBL/GenBank/DDBJ whole genome shotgun (WGS) entry which is preliminary data.</text>
</comment>
<dbReference type="Gene3D" id="1.10.10.10">
    <property type="entry name" value="Winged helix-like DNA-binding domain superfamily/Winged helix DNA-binding domain"/>
    <property type="match status" value="1"/>
</dbReference>
<evidence type="ECO:0000256" key="3">
    <source>
        <dbReference type="ARBA" id="ARBA00023163"/>
    </source>
</evidence>
<organism evidence="5 6">
    <name type="scientific">Devosia oryzisoli</name>
    <dbReference type="NCBI Taxonomy" id="2774138"/>
    <lineage>
        <taxon>Bacteria</taxon>
        <taxon>Pseudomonadati</taxon>
        <taxon>Pseudomonadota</taxon>
        <taxon>Alphaproteobacteria</taxon>
        <taxon>Hyphomicrobiales</taxon>
        <taxon>Devosiaceae</taxon>
        <taxon>Devosia</taxon>
    </lineage>
</organism>
<sequence length="146" mass="15945">MTLDRNSSVGYVTNLAGRLLVRELERHLSRIGLSPAHMPVLLALDDGSAATQKALAEDARVEQATMAATLARMERDGLIQRTPNPDDGRSSLVRLTPAALEKLPQVSAITRSINALVLEQLTPEERAQFFTLMSKITAVLEAQEKN</sequence>
<evidence type="ECO:0000256" key="1">
    <source>
        <dbReference type="ARBA" id="ARBA00023015"/>
    </source>
</evidence>
<dbReference type="GO" id="GO:0003677">
    <property type="term" value="F:DNA binding"/>
    <property type="evidence" value="ECO:0007669"/>
    <property type="project" value="UniProtKB-KW"/>
</dbReference>
<keyword evidence="3" id="KW-0804">Transcription</keyword>
<dbReference type="Proteomes" id="UP000654108">
    <property type="component" value="Unassembled WGS sequence"/>
</dbReference>
<dbReference type="SUPFAM" id="SSF46785">
    <property type="entry name" value="Winged helix' DNA-binding domain"/>
    <property type="match status" value="1"/>
</dbReference>
<feature type="domain" description="HTH marR-type" evidence="4">
    <location>
        <begin position="1"/>
        <end position="138"/>
    </location>
</feature>
<keyword evidence="6" id="KW-1185">Reference proteome</keyword>
<dbReference type="PANTHER" id="PTHR42756:SF1">
    <property type="entry name" value="TRANSCRIPTIONAL REPRESSOR OF EMRAB OPERON"/>
    <property type="match status" value="1"/>
</dbReference>
<dbReference type="InterPro" id="IPR036388">
    <property type="entry name" value="WH-like_DNA-bd_sf"/>
</dbReference>
<dbReference type="SMART" id="SM00347">
    <property type="entry name" value="HTH_MARR"/>
    <property type="match status" value="1"/>
</dbReference>
<dbReference type="InterPro" id="IPR000835">
    <property type="entry name" value="HTH_MarR-typ"/>
</dbReference>
<dbReference type="GO" id="GO:0003700">
    <property type="term" value="F:DNA-binding transcription factor activity"/>
    <property type="evidence" value="ECO:0007669"/>
    <property type="project" value="InterPro"/>
</dbReference>
<proteinExistence type="predicted"/>
<dbReference type="PROSITE" id="PS50995">
    <property type="entry name" value="HTH_MARR_2"/>
    <property type="match status" value="1"/>
</dbReference>
<dbReference type="PRINTS" id="PR00598">
    <property type="entry name" value="HTHMARR"/>
</dbReference>
<dbReference type="PANTHER" id="PTHR42756">
    <property type="entry name" value="TRANSCRIPTIONAL REGULATOR, MARR"/>
    <property type="match status" value="1"/>
</dbReference>